<proteinExistence type="predicted"/>
<comment type="caution">
    <text evidence="1">The sequence shown here is derived from an EMBL/GenBank/DDBJ whole genome shotgun (WGS) entry which is preliminary data.</text>
</comment>
<evidence type="ECO:0000313" key="1">
    <source>
        <dbReference type="EMBL" id="EKR64818.1"/>
    </source>
</evidence>
<dbReference type="EMBL" id="AFLV02000036">
    <property type="protein sequence ID" value="EKR64818.1"/>
    <property type="molecule type" value="Genomic_DNA"/>
</dbReference>
<dbReference type="Proteomes" id="UP000001338">
    <property type="component" value="Unassembled WGS sequence"/>
</dbReference>
<evidence type="ECO:0000313" key="2">
    <source>
        <dbReference type="Proteomes" id="UP000001338"/>
    </source>
</evidence>
<protein>
    <submittedName>
        <fullName evidence="1">Uncharacterized protein</fullName>
    </submittedName>
</protein>
<reference evidence="1 2" key="1">
    <citation type="submission" date="2012-10" db="EMBL/GenBank/DDBJ databases">
        <authorList>
            <person name="Harkins D.M."/>
            <person name="Durkin A.S."/>
            <person name="Brinkac L.M."/>
            <person name="Haft D.H."/>
            <person name="Selengut J.D."/>
            <person name="Sanka R."/>
            <person name="DePew J."/>
            <person name="Purushe J."/>
            <person name="Whelen A.C."/>
            <person name="Vinetz J.M."/>
            <person name="Sutton G.G."/>
            <person name="Nierman W.C."/>
            <person name="Fouts D.E."/>
        </authorList>
    </citation>
    <scope>NUCLEOTIDE SEQUENCE [LARGE SCALE GENOMIC DNA]</scope>
    <source>
        <strain evidence="1 2">2006001853</strain>
    </source>
</reference>
<sequence length="50" mass="6062">MIQEKIDWPFEGMCFDIKNNSFWIDEWGEKPSEDSKLIQIAKYYYDLAPK</sequence>
<dbReference type="AlphaFoldDB" id="A0A828Z4J2"/>
<gene>
    <name evidence="1" type="ORF">LEP1GSC036_4525</name>
</gene>
<organism evidence="1 2">
    <name type="scientific">Leptospira weilii str. 2006001853</name>
    <dbReference type="NCBI Taxonomy" id="1001589"/>
    <lineage>
        <taxon>Bacteria</taxon>
        <taxon>Pseudomonadati</taxon>
        <taxon>Spirochaetota</taxon>
        <taxon>Spirochaetia</taxon>
        <taxon>Leptospirales</taxon>
        <taxon>Leptospiraceae</taxon>
        <taxon>Leptospira</taxon>
    </lineage>
</organism>
<accession>A0A828Z4J2</accession>
<name>A0A828Z4J2_9LEPT</name>